<protein>
    <submittedName>
        <fullName evidence="1">Uncharacterized protein</fullName>
    </submittedName>
</protein>
<organism evidence="1 2">
    <name type="scientific">Mesorhizobium escarrei</name>
    <dbReference type="NCBI Taxonomy" id="666018"/>
    <lineage>
        <taxon>Bacteria</taxon>
        <taxon>Pseudomonadati</taxon>
        <taxon>Pseudomonadota</taxon>
        <taxon>Alphaproteobacteria</taxon>
        <taxon>Hyphomicrobiales</taxon>
        <taxon>Phyllobacteriaceae</taxon>
        <taxon>Mesorhizobium</taxon>
    </lineage>
</organism>
<sequence>MASGRKLVIVLLMADNGTHSRLLGMEMALDGLSW</sequence>
<proteinExistence type="predicted"/>
<comment type="caution">
    <text evidence="1">The sequence shown here is derived from an EMBL/GenBank/DDBJ whole genome shotgun (WGS) entry which is preliminary data.</text>
</comment>
<evidence type="ECO:0000313" key="2">
    <source>
        <dbReference type="Proteomes" id="UP001153050"/>
    </source>
</evidence>
<evidence type="ECO:0000313" key="1">
    <source>
        <dbReference type="EMBL" id="CAH2400008.1"/>
    </source>
</evidence>
<accession>A0ABN8JQR0</accession>
<gene>
    <name evidence="1" type="ORF">MES5069_240005</name>
</gene>
<keyword evidence="2" id="KW-1185">Reference proteome</keyword>
<dbReference type="EMBL" id="CAKXZT010000118">
    <property type="protein sequence ID" value="CAH2400008.1"/>
    <property type="molecule type" value="Genomic_DNA"/>
</dbReference>
<dbReference type="Proteomes" id="UP001153050">
    <property type="component" value="Unassembled WGS sequence"/>
</dbReference>
<reference evidence="1 2" key="1">
    <citation type="submission" date="2022-03" db="EMBL/GenBank/DDBJ databases">
        <authorList>
            <person name="Brunel B."/>
        </authorList>
    </citation>
    <scope>NUCLEOTIDE SEQUENCE [LARGE SCALE GENOMIC DNA]</scope>
    <source>
        <strain evidence="1">STM5069sample</strain>
    </source>
</reference>
<name>A0ABN8JQR0_9HYPH</name>